<dbReference type="SUPFAM" id="SSF52047">
    <property type="entry name" value="RNI-like"/>
    <property type="match status" value="1"/>
</dbReference>
<evidence type="ECO:0008006" key="4">
    <source>
        <dbReference type="Google" id="ProtNLM"/>
    </source>
</evidence>
<evidence type="ECO:0000256" key="1">
    <source>
        <dbReference type="SAM" id="Coils"/>
    </source>
</evidence>
<dbReference type="GeneID" id="7843713"/>
<dbReference type="InterPro" id="IPR032675">
    <property type="entry name" value="LRR_dom_sf"/>
</dbReference>
<reference evidence="3" key="1">
    <citation type="journal article" date="2006" name="PLoS Biol.">
        <title>Macronuclear genome sequence of the ciliate Tetrahymena thermophila, a model eukaryote.</title>
        <authorList>
            <person name="Eisen J.A."/>
            <person name="Coyne R.S."/>
            <person name="Wu M."/>
            <person name="Wu D."/>
            <person name="Thiagarajan M."/>
            <person name="Wortman J.R."/>
            <person name="Badger J.H."/>
            <person name="Ren Q."/>
            <person name="Amedeo P."/>
            <person name="Jones K.M."/>
            <person name="Tallon L.J."/>
            <person name="Delcher A.L."/>
            <person name="Salzberg S.L."/>
            <person name="Silva J.C."/>
            <person name="Haas B.J."/>
            <person name="Majoros W.H."/>
            <person name="Farzad M."/>
            <person name="Carlton J.M."/>
            <person name="Smith R.K. Jr."/>
            <person name="Garg J."/>
            <person name="Pearlman R.E."/>
            <person name="Karrer K.M."/>
            <person name="Sun L."/>
            <person name="Manning G."/>
            <person name="Elde N.C."/>
            <person name="Turkewitz A.P."/>
            <person name="Asai D.J."/>
            <person name="Wilkes D.E."/>
            <person name="Wang Y."/>
            <person name="Cai H."/>
            <person name="Collins K."/>
            <person name="Stewart B.A."/>
            <person name="Lee S.R."/>
            <person name="Wilamowska K."/>
            <person name="Weinberg Z."/>
            <person name="Ruzzo W.L."/>
            <person name="Wloga D."/>
            <person name="Gaertig J."/>
            <person name="Frankel J."/>
            <person name="Tsao C.-C."/>
            <person name="Gorovsky M.A."/>
            <person name="Keeling P.J."/>
            <person name="Waller R.F."/>
            <person name="Patron N.J."/>
            <person name="Cherry J.M."/>
            <person name="Stover N.A."/>
            <person name="Krieger C.J."/>
            <person name="del Toro C."/>
            <person name="Ryder H.F."/>
            <person name="Williamson S.C."/>
            <person name="Barbeau R.A."/>
            <person name="Hamilton E.P."/>
            <person name="Orias E."/>
        </authorList>
    </citation>
    <scope>NUCLEOTIDE SEQUENCE [LARGE SCALE GENOMIC DNA]</scope>
    <source>
        <strain evidence="3">SB210</strain>
    </source>
</reference>
<dbReference type="AlphaFoldDB" id="Q24BU0"/>
<dbReference type="InParanoid" id="Q24BU0"/>
<dbReference type="KEGG" id="tet:TTHERM_01364610"/>
<gene>
    <name evidence="2" type="ORF">TTHERM_01364610</name>
</gene>
<sequence length="609" mass="72134">MDEIQKKKKIYFTDFTNEEMSSKEVQNNLQLDQLSFFVTKSQFSQNLLVRLQNYCQQMENLKFISIYIGTNMFIGERGISTIFQTLKNMQNLLNLKLKIDEGNQIGQNSCQELILGLNSLHHLKSLKLKLNLFKNIKKPESDFIGKSFCELIQLESLSITFYNYKIGERNTQKELINSIKNLVKLKYLQLKIKDSSLKVFDCYDILNFGQFILPDLQEFSFSLKNNNLMKPKTEILNQFLEVLNLNQEFIEDQIDERIISIEFDNYVSQHLMQIALSLIQDLSHLIFPKLTIAFNSFEQSDNLTKMTNQLTKLQGIQELNIKITKEISIIDFFLFLKDLTTLKNLQKFSFEASYLSELIEIDESEDNNLMQQDEQENPKQELQDEIGEEQIANYDKNNELIIHEQINEKNDSQKQQNEQKINQILEDEIIKQFNQNEESQELQNDFNEIKMKEQKFQEAKQDFDSNLAQNNLQNTEKDEIKEHQNDKFHIEEFQEIKKEGFQEFEEFLMKQNEMKQKTVTNQVQAFENVTVNNKEKEETVKEVDQEYQNDVINLIKNEEKQENKCLTEKQIQEDRQEEQVIKENNNCIDNSTTITTRIFEDMERIKSQG</sequence>
<accession>Q24BU0</accession>
<keyword evidence="1" id="KW-0175">Coiled coil</keyword>
<name>Q24BU0_TETTS</name>
<organism evidence="2 3">
    <name type="scientific">Tetrahymena thermophila (strain SB210)</name>
    <dbReference type="NCBI Taxonomy" id="312017"/>
    <lineage>
        <taxon>Eukaryota</taxon>
        <taxon>Sar</taxon>
        <taxon>Alveolata</taxon>
        <taxon>Ciliophora</taxon>
        <taxon>Intramacronucleata</taxon>
        <taxon>Oligohymenophorea</taxon>
        <taxon>Hymenostomatida</taxon>
        <taxon>Tetrahymenina</taxon>
        <taxon>Tetrahymenidae</taxon>
        <taxon>Tetrahymena</taxon>
    </lineage>
</organism>
<protein>
    <recommendedName>
        <fullName evidence="4">Kinase domain protein</fullName>
    </recommendedName>
</protein>
<dbReference type="Gene3D" id="3.80.10.10">
    <property type="entry name" value="Ribonuclease Inhibitor"/>
    <property type="match status" value="1"/>
</dbReference>
<dbReference type="Proteomes" id="UP000009168">
    <property type="component" value="Unassembled WGS sequence"/>
</dbReference>
<dbReference type="RefSeq" id="XP_001025492.2">
    <property type="nucleotide sequence ID" value="XM_001025492.2"/>
</dbReference>
<evidence type="ECO:0000313" key="3">
    <source>
        <dbReference type="Proteomes" id="UP000009168"/>
    </source>
</evidence>
<dbReference type="EMBL" id="GG662379">
    <property type="protein sequence ID" value="EAS05247.2"/>
    <property type="molecule type" value="Genomic_DNA"/>
</dbReference>
<proteinExistence type="predicted"/>
<evidence type="ECO:0000313" key="2">
    <source>
        <dbReference type="EMBL" id="EAS05247.2"/>
    </source>
</evidence>
<feature type="coiled-coil region" evidence="1">
    <location>
        <begin position="403"/>
        <end position="462"/>
    </location>
</feature>
<keyword evidence="3" id="KW-1185">Reference proteome</keyword>
<dbReference type="HOGENOM" id="CLU_008972_0_0_1"/>